<dbReference type="InParanoid" id="B8CAN2"/>
<dbReference type="HOGENOM" id="CLU_062332_0_0_1"/>
<feature type="region of interest" description="Disordered" evidence="1">
    <location>
        <begin position="27"/>
        <end position="63"/>
    </location>
</feature>
<proteinExistence type="predicted"/>
<dbReference type="RefSeq" id="XP_002293250.1">
    <property type="nucleotide sequence ID" value="XM_002293214.1"/>
</dbReference>
<feature type="compositionally biased region" description="Low complexity" evidence="1">
    <location>
        <begin position="27"/>
        <end position="40"/>
    </location>
</feature>
<name>B8CAN2_THAPS</name>
<protein>
    <submittedName>
        <fullName evidence="2">Uncharacterized protein</fullName>
    </submittedName>
</protein>
<dbReference type="eggNOG" id="ENOG502SF2Z">
    <property type="taxonomic scope" value="Eukaryota"/>
</dbReference>
<evidence type="ECO:0000313" key="2">
    <source>
        <dbReference type="EMBL" id="EED89711.1"/>
    </source>
</evidence>
<evidence type="ECO:0000313" key="3">
    <source>
        <dbReference type="Proteomes" id="UP000001449"/>
    </source>
</evidence>
<evidence type="ECO:0000256" key="1">
    <source>
        <dbReference type="SAM" id="MobiDB-lite"/>
    </source>
</evidence>
<reference evidence="2 3" key="2">
    <citation type="journal article" date="2008" name="Nature">
        <title>The Phaeodactylum genome reveals the evolutionary history of diatom genomes.</title>
        <authorList>
            <person name="Bowler C."/>
            <person name="Allen A.E."/>
            <person name="Badger J.H."/>
            <person name="Grimwood J."/>
            <person name="Jabbari K."/>
            <person name="Kuo A."/>
            <person name="Maheswari U."/>
            <person name="Martens C."/>
            <person name="Maumus F."/>
            <person name="Otillar R.P."/>
            <person name="Rayko E."/>
            <person name="Salamov A."/>
            <person name="Vandepoele K."/>
            <person name="Beszteri B."/>
            <person name="Gruber A."/>
            <person name="Heijde M."/>
            <person name="Katinka M."/>
            <person name="Mock T."/>
            <person name="Valentin K."/>
            <person name="Verret F."/>
            <person name="Berges J.A."/>
            <person name="Brownlee C."/>
            <person name="Cadoret J.P."/>
            <person name="Chiovitti A."/>
            <person name="Choi C.J."/>
            <person name="Coesel S."/>
            <person name="De Martino A."/>
            <person name="Detter J.C."/>
            <person name="Durkin C."/>
            <person name="Falciatore A."/>
            <person name="Fournet J."/>
            <person name="Haruta M."/>
            <person name="Huysman M.J."/>
            <person name="Jenkins B.D."/>
            <person name="Jiroutova K."/>
            <person name="Jorgensen R.E."/>
            <person name="Joubert Y."/>
            <person name="Kaplan A."/>
            <person name="Kroger N."/>
            <person name="Kroth P.G."/>
            <person name="La Roche J."/>
            <person name="Lindquist E."/>
            <person name="Lommer M."/>
            <person name="Martin-Jezequel V."/>
            <person name="Lopez P.J."/>
            <person name="Lucas S."/>
            <person name="Mangogna M."/>
            <person name="McGinnis K."/>
            <person name="Medlin L.K."/>
            <person name="Montsant A."/>
            <person name="Oudot-Le Secq M.P."/>
            <person name="Napoli C."/>
            <person name="Obornik M."/>
            <person name="Parker M.S."/>
            <person name="Petit J.L."/>
            <person name="Porcel B.M."/>
            <person name="Poulsen N."/>
            <person name="Robison M."/>
            <person name="Rychlewski L."/>
            <person name="Rynearson T.A."/>
            <person name="Schmutz J."/>
            <person name="Shapiro H."/>
            <person name="Siaut M."/>
            <person name="Stanley M."/>
            <person name="Sussman M.R."/>
            <person name="Taylor A.R."/>
            <person name="Vardi A."/>
            <person name="von Dassow P."/>
            <person name="Vyverman W."/>
            <person name="Willis A."/>
            <person name="Wyrwicz L.S."/>
            <person name="Rokhsar D.S."/>
            <person name="Weissenbach J."/>
            <person name="Armbrust E.V."/>
            <person name="Green B.R."/>
            <person name="Van de Peer Y."/>
            <person name="Grigoriev I.V."/>
        </authorList>
    </citation>
    <scope>NUCLEOTIDE SEQUENCE [LARGE SCALE GENOMIC DNA]</scope>
    <source>
        <strain evidence="2 3">CCMP1335</strain>
    </source>
</reference>
<gene>
    <name evidence="2" type="ORF">THAPSDRAFT_24545</name>
</gene>
<accession>B8CAN2</accession>
<dbReference type="KEGG" id="tps:THAPSDRAFT_24545"/>
<reference evidence="2 3" key="1">
    <citation type="journal article" date="2004" name="Science">
        <title>The genome of the diatom Thalassiosira pseudonana: ecology, evolution, and metabolism.</title>
        <authorList>
            <person name="Armbrust E.V."/>
            <person name="Berges J.A."/>
            <person name="Bowler C."/>
            <person name="Green B.R."/>
            <person name="Martinez D."/>
            <person name="Putnam N.H."/>
            <person name="Zhou S."/>
            <person name="Allen A.E."/>
            <person name="Apt K.E."/>
            <person name="Bechner M."/>
            <person name="Brzezinski M.A."/>
            <person name="Chaal B.K."/>
            <person name="Chiovitti A."/>
            <person name="Davis A.K."/>
            <person name="Demarest M.S."/>
            <person name="Detter J.C."/>
            <person name="Glavina T."/>
            <person name="Goodstein D."/>
            <person name="Hadi M.Z."/>
            <person name="Hellsten U."/>
            <person name="Hildebrand M."/>
            <person name="Jenkins B.D."/>
            <person name="Jurka J."/>
            <person name="Kapitonov V.V."/>
            <person name="Kroger N."/>
            <person name="Lau W.W."/>
            <person name="Lane T.W."/>
            <person name="Larimer F.W."/>
            <person name="Lippmeier J.C."/>
            <person name="Lucas S."/>
            <person name="Medina M."/>
            <person name="Montsant A."/>
            <person name="Obornik M."/>
            <person name="Parker M.S."/>
            <person name="Palenik B."/>
            <person name="Pazour G.J."/>
            <person name="Richardson P.M."/>
            <person name="Rynearson T.A."/>
            <person name="Saito M.A."/>
            <person name="Schwartz D.C."/>
            <person name="Thamatrakoln K."/>
            <person name="Valentin K."/>
            <person name="Vardi A."/>
            <person name="Wilkerson F.P."/>
            <person name="Rokhsar D.S."/>
        </authorList>
    </citation>
    <scope>NUCLEOTIDE SEQUENCE [LARGE SCALE GENOMIC DNA]</scope>
    <source>
        <strain evidence="2 3">CCMP1335</strain>
    </source>
</reference>
<keyword evidence="3" id="KW-1185">Reference proteome</keyword>
<dbReference type="Proteomes" id="UP000001449">
    <property type="component" value="Chromosome 12"/>
</dbReference>
<dbReference type="OMA" id="SDTREMT"/>
<dbReference type="PaxDb" id="35128-Thaps24545"/>
<dbReference type="GeneID" id="7443179"/>
<sequence>MVQNQTLITSPQTLSVVQSSFSSISATSTTSHQAQSATDANNPSDGKENSSNNKSNSDNKKKDDSNIFLDNLGKIFLSSIGIVLVMLLRSTRSNNSRSGLRDDMEANCLLDPLEIDDLRMANSQVLTKEVWDKIVVEVDGEFPMGEATYLQFMKVVLRVLRESDGDGVGTIQLGHLVDRVVIAELERRGSTVAERVDALYNVMLLRSSSTSSMTTISNDSNASNNNEQQLLASGDQVSQMIQHLQNTCQLVPDAQIVETNSKIPYQTYRVGDGAELTKRAREGYGGKKGNEGVTREKEGDVSLDEFYAILKSRTVCAWGECYVKKKGAMTTSDW</sequence>
<dbReference type="EMBL" id="CM000647">
    <property type="protein sequence ID" value="EED89711.1"/>
    <property type="molecule type" value="Genomic_DNA"/>
</dbReference>
<dbReference type="AlphaFoldDB" id="B8CAN2"/>
<organism evidence="2 3">
    <name type="scientific">Thalassiosira pseudonana</name>
    <name type="common">Marine diatom</name>
    <name type="synonym">Cyclotella nana</name>
    <dbReference type="NCBI Taxonomy" id="35128"/>
    <lineage>
        <taxon>Eukaryota</taxon>
        <taxon>Sar</taxon>
        <taxon>Stramenopiles</taxon>
        <taxon>Ochrophyta</taxon>
        <taxon>Bacillariophyta</taxon>
        <taxon>Coscinodiscophyceae</taxon>
        <taxon>Thalassiosirophycidae</taxon>
        <taxon>Thalassiosirales</taxon>
        <taxon>Thalassiosiraceae</taxon>
        <taxon>Thalassiosira</taxon>
    </lineage>
</organism>